<dbReference type="Gene3D" id="2.60.40.10">
    <property type="entry name" value="Immunoglobulins"/>
    <property type="match status" value="2"/>
</dbReference>
<keyword evidence="3" id="KW-1185">Reference proteome</keyword>
<proteinExistence type="predicted"/>
<organism evidence="2 3">
    <name type="scientific">Lacihabitans lacunae</name>
    <dbReference type="NCBI Taxonomy" id="1028214"/>
    <lineage>
        <taxon>Bacteria</taxon>
        <taxon>Pseudomonadati</taxon>
        <taxon>Bacteroidota</taxon>
        <taxon>Cytophagia</taxon>
        <taxon>Cytophagales</taxon>
        <taxon>Leadbetterellaceae</taxon>
        <taxon>Lacihabitans</taxon>
    </lineage>
</organism>
<protein>
    <submittedName>
        <fullName evidence="2">Gliding motility-associated C-terminal domain-containing protein</fullName>
    </submittedName>
</protein>
<evidence type="ECO:0000313" key="3">
    <source>
        <dbReference type="Proteomes" id="UP001595616"/>
    </source>
</evidence>
<dbReference type="RefSeq" id="WP_379838633.1">
    <property type="nucleotide sequence ID" value="NZ_JBHRYQ010000001.1"/>
</dbReference>
<reference evidence="3" key="1">
    <citation type="journal article" date="2019" name="Int. J. Syst. Evol. Microbiol.">
        <title>The Global Catalogue of Microorganisms (GCM) 10K type strain sequencing project: providing services to taxonomists for standard genome sequencing and annotation.</title>
        <authorList>
            <consortium name="The Broad Institute Genomics Platform"/>
            <consortium name="The Broad Institute Genome Sequencing Center for Infectious Disease"/>
            <person name="Wu L."/>
            <person name="Ma J."/>
        </authorList>
    </citation>
    <scope>NUCLEOTIDE SEQUENCE [LARGE SCALE GENOMIC DNA]</scope>
    <source>
        <strain evidence="3">CECT 7956</strain>
    </source>
</reference>
<dbReference type="NCBIfam" id="TIGR04131">
    <property type="entry name" value="Bac_Flav_CTERM"/>
    <property type="match status" value="1"/>
</dbReference>
<dbReference type="EMBL" id="JBHRYQ010000001">
    <property type="protein sequence ID" value="MFC3811787.1"/>
    <property type="molecule type" value="Genomic_DNA"/>
</dbReference>
<comment type="caution">
    <text evidence="2">The sequence shown here is derived from an EMBL/GenBank/DDBJ whole genome shotgun (WGS) entry which is preliminary data.</text>
</comment>
<evidence type="ECO:0000313" key="2">
    <source>
        <dbReference type="EMBL" id="MFC3811787.1"/>
    </source>
</evidence>
<accession>A0ABV7YY79</accession>
<dbReference type="Pfam" id="PF13585">
    <property type="entry name" value="CHU_C"/>
    <property type="match status" value="1"/>
</dbReference>
<evidence type="ECO:0000256" key="1">
    <source>
        <dbReference type="SAM" id="SignalP"/>
    </source>
</evidence>
<name>A0ABV7YY79_9BACT</name>
<dbReference type="InterPro" id="IPR026341">
    <property type="entry name" value="T9SS_type_B"/>
</dbReference>
<feature type="signal peptide" evidence="1">
    <location>
        <begin position="1"/>
        <end position="21"/>
    </location>
</feature>
<sequence length="948" mass="104631">MKKNYILVLLMLLAMPMLSFATHLRAGEITAKRISSTELTYKVTLTTYTDQINGKAANDGQESVSFYFGFSTNKVEAFKVTRKKKLLINPATMCNVYDTTFTFPAPGTYTISCGIVNRNERTINLPQPSENISFFVQSTIVISSSFGLNSTPVLLNIPLDSAVVGQRFIHNPGAYDIDGDSLSYKLTTPKKDKGVDTGIGEFITGYKDPSSLGKVPILNEAGTGPASFKINALTGDLLWDSPREIGQYNVAFIIEEWRKAPDGSYVKIGEIVRDMQIIVVESENHRPELEVPADICVEAGKKVEFEVTGKDKDKNTLKLTSSGGVYNVDASGFFFKFVEPESAVFKSISAVSPVTGTFTWNTNCLHVRDQSYDVLFKVEDNPGRFLTQLVDIKTVKIKVLPPSPLGLTATENEGVIDLKWKSNTKCSFEGKTLIYRKNGCSGLNPGACTAGMPAEWGYVLIGTVNATDSVFVDKNVEKGTIYSYRLVSDLKVNQFLNMQSPPGTEFCIGSEIKSGMTVLTNVTVNKTDVATGEIQVKWTRPLGFDTTAFKGPYTYKLYRAEGIGGENFQLIYTKPTTLTTAADTVFNDTGLNTKDKVYRYKIEMLIKGTELYGTTAAASSVRMSASPEDKSLRLSWEANVPWSNDNNTHIIYREDKLKPGTYNKITEVKVSNATTYNYVDFGLDKSPEDGDISYDIQNGETYCYKVVTYGSYEKLPALGQLENYSQIICASPADRSPPCTPTNISQTNICETLDSKDFCNESTFTNKVAWSMPASSGSGICRTDLSSFKIYYARYESQEPALIAIQDAALGTTFNHRRNSKDGFAGCYYISAVSSQNIESPVSQKICFDNCEKLSFPNVFSPNGDNINDTFTPMNCPAFIKSIKYEIYASSGLLVAEGTGTEMSWNGKNLNGKDMPTGVYYYNITVSFEKLSEEGTTKVYKGYVSLRR</sequence>
<dbReference type="InterPro" id="IPR013783">
    <property type="entry name" value="Ig-like_fold"/>
</dbReference>
<gene>
    <name evidence="2" type="ORF">ACFOOI_14075</name>
</gene>
<feature type="chain" id="PRO_5047028000" evidence="1">
    <location>
        <begin position="22"/>
        <end position="948"/>
    </location>
</feature>
<keyword evidence="1" id="KW-0732">Signal</keyword>
<dbReference type="Proteomes" id="UP001595616">
    <property type="component" value="Unassembled WGS sequence"/>
</dbReference>